<sequence length="235" mass="26310">MAQTYLSTVLLFSGFYLVIYRLNPSGWELSRTDPMISGGAFTQYVRMLYLSVSSATLCGVANIQPVAWYATLSVCFQDDAHQRSFLRLTSWYKATPSPVQTTSGFWAYTYKQTAPTLLQRIDQSVVQIGRLLKPVSNKYRASQHFVLSELFSAYEFESSQSLVNFVYFASILAQTIGCSGSTETVFQRRERIQTISRRLSSRSPAFTAGPPGFASTPIRRRHSTQLPVEGFVASA</sequence>
<organism evidence="1 2">
    <name type="scientific">Hyalomma asiaticum</name>
    <name type="common">Tick</name>
    <dbReference type="NCBI Taxonomy" id="266040"/>
    <lineage>
        <taxon>Eukaryota</taxon>
        <taxon>Metazoa</taxon>
        <taxon>Ecdysozoa</taxon>
        <taxon>Arthropoda</taxon>
        <taxon>Chelicerata</taxon>
        <taxon>Arachnida</taxon>
        <taxon>Acari</taxon>
        <taxon>Parasitiformes</taxon>
        <taxon>Ixodida</taxon>
        <taxon>Ixodoidea</taxon>
        <taxon>Ixodidae</taxon>
        <taxon>Hyalomminae</taxon>
        <taxon>Hyalomma</taxon>
    </lineage>
</organism>
<keyword evidence="2" id="KW-1185">Reference proteome</keyword>
<name>A0ACB7SGD6_HYAAI</name>
<gene>
    <name evidence="1" type="ORF">HPB50_016808</name>
</gene>
<dbReference type="EMBL" id="CM023484">
    <property type="protein sequence ID" value="KAH6933620.1"/>
    <property type="molecule type" value="Genomic_DNA"/>
</dbReference>
<comment type="caution">
    <text evidence="1">The sequence shown here is derived from an EMBL/GenBank/DDBJ whole genome shotgun (WGS) entry which is preliminary data.</text>
</comment>
<evidence type="ECO:0000313" key="1">
    <source>
        <dbReference type="EMBL" id="KAH6933620.1"/>
    </source>
</evidence>
<proteinExistence type="predicted"/>
<protein>
    <submittedName>
        <fullName evidence="1">Uncharacterized protein</fullName>
    </submittedName>
</protein>
<dbReference type="Proteomes" id="UP000821845">
    <property type="component" value="Chromosome 4"/>
</dbReference>
<accession>A0ACB7SGD6</accession>
<evidence type="ECO:0000313" key="2">
    <source>
        <dbReference type="Proteomes" id="UP000821845"/>
    </source>
</evidence>
<reference evidence="1" key="1">
    <citation type="submission" date="2020-05" db="EMBL/GenBank/DDBJ databases">
        <title>Large-scale comparative analyses of tick genomes elucidate their genetic diversity and vector capacities.</title>
        <authorList>
            <person name="Jia N."/>
            <person name="Wang J."/>
            <person name="Shi W."/>
            <person name="Du L."/>
            <person name="Sun Y."/>
            <person name="Zhan W."/>
            <person name="Jiang J."/>
            <person name="Wang Q."/>
            <person name="Zhang B."/>
            <person name="Ji P."/>
            <person name="Sakyi L.B."/>
            <person name="Cui X."/>
            <person name="Yuan T."/>
            <person name="Jiang B."/>
            <person name="Yang W."/>
            <person name="Lam T.T.-Y."/>
            <person name="Chang Q."/>
            <person name="Ding S."/>
            <person name="Wang X."/>
            <person name="Zhu J."/>
            <person name="Ruan X."/>
            <person name="Zhao L."/>
            <person name="Wei J."/>
            <person name="Que T."/>
            <person name="Du C."/>
            <person name="Cheng J."/>
            <person name="Dai P."/>
            <person name="Han X."/>
            <person name="Huang E."/>
            <person name="Gao Y."/>
            <person name="Liu J."/>
            <person name="Shao H."/>
            <person name="Ye R."/>
            <person name="Li L."/>
            <person name="Wei W."/>
            <person name="Wang X."/>
            <person name="Wang C."/>
            <person name="Yang T."/>
            <person name="Huo Q."/>
            <person name="Li W."/>
            <person name="Guo W."/>
            <person name="Chen H."/>
            <person name="Zhou L."/>
            <person name="Ni X."/>
            <person name="Tian J."/>
            <person name="Zhou Y."/>
            <person name="Sheng Y."/>
            <person name="Liu T."/>
            <person name="Pan Y."/>
            <person name="Xia L."/>
            <person name="Li J."/>
            <person name="Zhao F."/>
            <person name="Cao W."/>
        </authorList>
    </citation>
    <scope>NUCLEOTIDE SEQUENCE</scope>
    <source>
        <strain evidence="1">Hyas-2018</strain>
    </source>
</reference>